<dbReference type="InterPro" id="IPR038971">
    <property type="entry name" value="SMR11/SMR16"/>
</dbReference>
<dbReference type="OrthoDB" id="777328at2759"/>
<dbReference type="EMBL" id="HG739106">
    <property type="protein sequence ID" value="CDP06361.1"/>
    <property type="molecule type" value="Genomic_DNA"/>
</dbReference>
<proteinExistence type="predicted"/>
<accession>A0A068UD07</accession>
<dbReference type="Proteomes" id="UP000295252">
    <property type="component" value="Chromosome VIII"/>
</dbReference>
<sequence length="204" mass="22552">MTTREMHLWEEQSPLIPPSTLFPPFPKAVSVIINPHSNNYPSSPDDHTQGLCVCTPKYSVFDPFAPGPNNTFLLAPHPTEYIQESGDNVVRRRRRRRLTFGDSTCGCVPHTNTVTAITEEEEEEETLFQTVYESLLEAIISTQTKGIPSPGRSLSQTSVVVDGFGTPRSATSLSGVAETCPRAPVKPSREITRIHAGLCRKLEF</sequence>
<gene>
    <name evidence="1" type="ORF">GSCOC_T00023179001</name>
</gene>
<protein>
    <submittedName>
        <fullName evidence="1">Uncharacterized protein</fullName>
    </submittedName>
</protein>
<dbReference type="Gramene" id="CDP06361">
    <property type="protein sequence ID" value="CDP06361"/>
    <property type="gene ID" value="GSCOC_T00023179001"/>
</dbReference>
<dbReference type="PhylomeDB" id="A0A068UD07"/>
<reference evidence="2" key="1">
    <citation type="journal article" date="2014" name="Science">
        <title>The coffee genome provides insight into the convergent evolution of caffeine biosynthesis.</title>
        <authorList>
            <person name="Denoeud F."/>
            <person name="Carretero-Paulet L."/>
            <person name="Dereeper A."/>
            <person name="Droc G."/>
            <person name="Guyot R."/>
            <person name="Pietrella M."/>
            <person name="Zheng C."/>
            <person name="Alberti A."/>
            <person name="Anthony F."/>
            <person name="Aprea G."/>
            <person name="Aury J.M."/>
            <person name="Bento P."/>
            <person name="Bernard M."/>
            <person name="Bocs S."/>
            <person name="Campa C."/>
            <person name="Cenci A."/>
            <person name="Combes M.C."/>
            <person name="Crouzillat D."/>
            <person name="Da Silva C."/>
            <person name="Daddiego L."/>
            <person name="De Bellis F."/>
            <person name="Dussert S."/>
            <person name="Garsmeur O."/>
            <person name="Gayraud T."/>
            <person name="Guignon V."/>
            <person name="Jahn K."/>
            <person name="Jamilloux V."/>
            <person name="Joet T."/>
            <person name="Labadie K."/>
            <person name="Lan T."/>
            <person name="Leclercq J."/>
            <person name="Lepelley M."/>
            <person name="Leroy T."/>
            <person name="Li L.T."/>
            <person name="Librado P."/>
            <person name="Lopez L."/>
            <person name="Munoz A."/>
            <person name="Noel B."/>
            <person name="Pallavicini A."/>
            <person name="Perrotta G."/>
            <person name="Poncet V."/>
            <person name="Pot D."/>
            <person name="Priyono X."/>
            <person name="Rigoreau M."/>
            <person name="Rouard M."/>
            <person name="Rozas J."/>
            <person name="Tranchant-Dubreuil C."/>
            <person name="VanBuren R."/>
            <person name="Zhang Q."/>
            <person name="Andrade A.C."/>
            <person name="Argout X."/>
            <person name="Bertrand B."/>
            <person name="de Kochko A."/>
            <person name="Graziosi G."/>
            <person name="Henry R.J."/>
            <person name="Jayarama X."/>
            <person name="Ming R."/>
            <person name="Nagai C."/>
            <person name="Rounsley S."/>
            <person name="Sankoff D."/>
            <person name="Giuliano G."/>
            <person name="Albert V.A."/>
            <person name="Wincker P."/>
            <person name="Lashermes P."/>
        </authorList>
    </citation>
    <scope>NUCLEOTIDE SEQUENCE [LARGE SCALE GENOMIC DNA]</scope>
    <source>
        <strain evidence="2">cv. DH200-94</strain>
    </source>
</reference>
<dbReference type="PANTHER" id="PTHR36310:SF1">
    <property type="entry name" value="CYCLIN-DEPENDENT PROTEIN KINASE INHIBITOR SMR11"/>
    <property type="match status" value="1"/>
</dbReference>
<dbReference type="STRING" id="49390.A0A068UD07"/>
<evidence type="ECO:0000313" key="1">
    <source>
        <dbReference type="EMBL" id="CDP06361.1"/>
    </source>
</evidence>
<dbReference type="AlphaFoldDB" id="A0A068UD07"/>
<evidence type="ECO:0000313" key="2">
    <source>
        <dbReference type="Proteomes" id="UP000295252"/>
    </source>
</evidence>
<dbReference type="InParanoid" id="A0A068UD07"/>
<name>A0A068UD07_COFCA</name>
<organism evidence="1 2">
    <name type="scientific">Coffea canephora</name>
    <name type="common">Robusta coffee</name>
    <dbReference type="NCBI Taxonomy" id="49390"/>
    <lineage>
        <taxon>Eukaryota</taxon>
        <taxon>Viridiplantae</taxon>
        <taxon>Streptophyta</taxon>
        <taxon>Embryophyta</taxon>
        <taxon>Tracheophyta</taxon>
        <taxon>Spermatophyta</taxon>
        <taxon>Magnoliopsida</taxon>
        <taxon>eudicotyledons</taxon>
        <taxon>Gunneridae</taxon>
        <taxon>Pentapetalae</taxon>
        <taxon>asterids</taxon>
        <taxon>lamiids</taxon>
        <taxon>Gentianales</taxon>
        <taxon>Rubiaceae</taxon>
        <taxon>Ixoroideae</taxon>
        <taxon>Gardenieae complex</taxon>
        <taxon>Bertiereae - Coffeeae clade</taxon>
        <taxon>Coffeeae</taxon>
        <taxon>Coffea</taxon>
    </lineage>
</organism>
<keyword evidence="2" id="KW-1185">Reference proteome</keyword>
<dbReference type="PANTHER" id="PTHR36310">
    <property type="entry name" value="CYCLIN-DEPENDENT PROTEIN KINASE INHIBITOR SMR11"/>
    <property type="match status" value="1"/>
</dbReference>